<gene>
    <name evidence="1" type="ORF">ACFYWW_22255</name>
</gene>
<accession>A0ABW6RJP3</accession>
<evidence type="ECO:0000313" key="1">
    <source>
        <dbReference type="EMBL" id="MFF3341412.1"/>
    </source>
</evidence>
<dbReference type="Proteomes" id="UP001601976">
    <property type="component" value="Unassembled WGS sequence"/>
</dbReference>
<evidence type="ECO:0008006" key="3">
    <source>
        <dbReference type="Google" id="ProtNLM"/>
    </source>
</evidence>
<evidence type="ECO:0000313" key="2">
    <source>
        <dbReference type="Proteomes" id="UP001601976"/>
    </source>
</evidence>
<organism evidence="1 2">
    <name type="scientific">Streptomyces flavidovirens</name>
    <dbReference type="NCBI Taxonomy" id="67298"/>
    <lineage>
        <taxon>Bacteria</taxon>
        <taxon>Bacillati</taxon>
        <taxon>Actinomycetota</taxon>
        <taxon>Actinomycetes</taxon>
        <taxon>Kitasatosporales</taxon>
        <taxon>Streptomycetaceae</taxon>
        <taxon>Streptomyces</taxon>
    </lineage>
</organism>
<reference evidence="1 2" key="1">
    <citation type="submission" date="2024-10" db="EMBL/GenBank/DDBJ databases">
        <title>The Natural Products Discovery Center: Release of the First 8490 Sequenced Strains for Exploring Actinobacteria Biosynthetic Diversity.</title>
        <authorList>
            <person name="Kalkreuter E."/>
            <person name="Kautsar S.A."/>
            <person name="Yang D."/>
            <person name="Bader C.D."/>
            <person name="Teijaro C.N."/>
            <person name="Fluegel L."/>
            <person name="Davis C.M."/>
            <person name="Simpson J.R."/>
            <person name="Lauterbach L."/>
            <person name="Steele A.D."/>
            <person name="Gui C."/>
            <person name="Meng S."/>
            <person name="Li G."/>
            <person name="Viehrig K."/>
            <person name="Ye F."/>
            <person name="Su P."/>
            <person name="Kiefer A.F."/>
            <person name="Nichols A."/>
            <person name="Cepeda A.J."/>
            <person name="Yan W."/>
            <person name="Fan B."/>
            <person name="Jiang Y."/>
            <person name="Adhikari A."/>
            <person name="Zheng C.-J."/>
            <person name="Schuster L."/>
            <person name="Cowan T.M."/>
            <person name="Smanski M.J."/>
            <person name="Chevrette M.G."/>
            <person name="De Carvalho L.P.S."/>
            <person name="Shen B."/>
        </authorList>
    </citation>
    <scope>NUCLEOTIDE SEQUENCE [LARGE SCALE GENOMIC DNA]</scope>
    <source>
        <strain evidence="1 2">NPDC003029</strain>
    </source>
</reference>
<dbReference type="RefSeq" id="WP_387896563.1">
    <property type="nucleotide sequence ID" value="NZ_JBIAPK010000006.1"/>
</dbReference>
<protein>
    <recommendedName>
        <fullName evidence="3">Secreted protein</fullName>
    </recommendedName>
</protein>
<keyword evidence="2" id="KW-1185">Reference proteome</keyword>
<proteinExistence type="predicted"/>
<comment type="caution">
    <text evidence="1">The sequence shown here is derived from an EMBL/GenBank/DDBJ whole genome shotgun (WGS) entry which is preliminary data.</text>
</comment>
<sequence length="194" mass="21846">MAPDEHSRMHYFDKAVGEAVKVLYFYAMDGSTAASEVRENLRTSNKADTDWIHASYRDLVTIPFAELARKGDTGEIERRVGGQFKQYYDGENPNAGIAGFRSYMRAFTEARKDLLGEVPEEKYKDDWKASCKATNEVNTQFEKLNTALDELAAAVKEARDVARDCKGDQDCLEAAITEWNRALECARVVDGPEE</sequence>
<name>A0ABW6RJP3_9ACTN</name>
<dbReference type="EMBL" id="JBIAPK010000006">
    <property type="protein sequence ID" value="MFF3341412.1"/>
    <property type="molecule type" value="Genomic_DNA"/>
</dbReference>